<organism evidence="2 3">
    <name type="scientific">Tothia fuscella</name>
    <dbReference type="NCBI Taxonomy" id="1048955"/>
    <lineage>
        <taxon>Eukaryota</taxon>
        <taxon>Fungi</taxon>
        <taxon>Dikarya</taxon>
        <taxon>Ascomycota</taxon>
        <taxon>Pezizomycotina</taxon>
        <taxon>Dothideomycetes</taxon>
        <taxon>Pleosporomycetidae</taxon>
        <taxon>Venturiales</taxon>
        <taxon>Cylindrosympodiaceae</taxon>
        <taxon>Tothia</taxon>
    </lineage>
</organism>
<sequence length="134" mass="14363">MSNSANSFLFLKPILTPNALATVQANPILLAYMGLAMFGISVVIFLATYTSWVTGKPYKKPKAKKGASAGPGKGANAMMGKVAGGFKGLRVEATGSTCWTLEGLRATHKHKLQWDGSSIPLRTKSYEEYSSVLY</sequence>
<evidence type="ECO:0000313" key="2">
    <source>
        <dbReference type="EMBL" id="KAF2434298.1"/>
    </source>
</evidence>
<keyword evidence="1" id="KW-0472">Membrane</keyword>
<keyword evidence="3" id="KW-1185">Reference proteome</keyword>
<dbReference type="EMBL" id="MU007017">
    <property type="protein sequence ID" value="KAF2434298.1"/>
    <property type="molecule type" value="Genomic_DNA"/>
</dbReference>
<dbReference type="Proteomes" id="UP000800235">
    <property type="component" value="Unassembled WGS sequence"/>
</dbReference>
<accession>A0A9P4NZV9</accession>
<reference evidence="2" key="1">
    <citation type="journal article" date="2020" name="Stud. Mycol.">
        <title>101 Dothideomycetes genomes: a test case for predicting lifestyles and emergence of pathogens.</title>
        <authorList>
            <person name="Haridas S."/>
            <person name="Albert R."/>
            <person name="Binder M."/>
            <person name="Bloem J."/>
            <person name="Labutti K."/>
            <person name="Salamov A."/>
            <person name="Andreopoulos B."/>
            <person name="Baker S."/>
            <person name="Barry K."/>
            <person name="Bills G."/>
            <person name="Bluhm B."/>
            <person name="Cannon C."/>
            <person name="Castanera R."/>
            <person name="Culley D."/>
            <person name="Daum C."/>
            <person name="Ezra D."/>
            <person name="Gonzalez J."/>
            <person name="Henrissat B."/>
            <person name="Kuo A."/>
            <person name="Liang C."/>
            <person name="Lipzen A."/>
            <person name="Lutzoni F."/>
            <person name="Magnuson J."/>
            <person name="Mondo S."/>
            <person name="Nolan M."/>
            <person name="Ohm R."/>
            <person name="Pangilinan J."/>
            <person name="Park H.-J."/>
            <person name="Ramirez L."/>
            <person name="Alfaro M."/>
            <person name="Sun H."/>
            <person name="Tritt A."/>
            <person name="Yoshinaga Y."/>
            <person name="Zwiers L.-H."/>
            <person name="Turgeon B."/>
            <person name="Goodwin S."/>
            <person name="Spatafora J."/>
            <person name="Crous P."/>
            <person name="Grigoriev I."/>
        </authorList>
    </citation>
    <scope>NUCLEOTIDE SEQUENCE</scope>
    <source>
        <strain evidence="2">CBS 130266</strain>
    </source>
</reference>
<dbReference type="AlphaFoldDB" id="A0A9P4NZV9"/>
<evidence type="ECO:0000256" key="1">
    <source>
        <dbReference type="SAM" id="Phobius"/>
    </source>
</evidence>
<keyword evidence="1" id="KW-0812">Transmembrane</keyword>
<gene>
    <name evidence="2" type="ORF">EJ08DRAFT_693836</name>
</gene>
<evidence type="ECO:0000313" key="3">
    <source>
        <dbReference type="Proteomes" id="UP000800235"/>
    </source>
</evidence>
<keyword evidence="1" id="KW-1133">Transmembrane helix</keyword>
<name>A0A9P4NZV9_9PEZI</name>
<feature type="transmembrane region" description="Helical" evidence="1">
    <location>
        <begin position="31"/>
        <end position="55"/>
    </location>
</feature>
<proteinExistence type="predicted"/>
<comment type="caution">
    <text evidence="2">The sequence shown here is derived from an EMBL/GenBank/DDBJ whole genome shotgun (WGS) entry which is preliminary data.</text>
</comment>
<dbReference type="OrthoDB" id="3943049at2759"/>
<protein>
    <submittedName>
        <fullName evidence="2">Uncharacterized protein</fullName>
    </submittedName>
</protein>